<accession>A0A8S3WL78</accession>
<proteinExistence type="predicted"/>
<dbReference type="EMBL" id="CAJQZP010000528">
    <property type="protein sequence ID" value="CAG4966495.1"/>
    <property type="molecule type" value="Genomic_DNA"/>
</dbReference>
<gene>
    <name evidence="1" type="ORF">PAPOLLO_LOCUS7615</name>
</gene>
<reference evidence="1" key="1">
    <citation type="submission" date="2021-04" db="EMBL/GenBank/DDBJ databases">
        <authorList>
            <person name="Tunstrom K."/>
        </authorList>
    </citation>
    <scope>NUCLEOTIDE SEQUENCE</scope>
</reference>
<dbReference type="AlphaFoldDB" id="A0A8S3WL78"/>
<name>A0A8S3WL78_PARAO</name>
<dbReference type="OrthoDB" id="5874059at2759"/>
<evidence type="ECO:0000313" key="1">
    <source>
        <dbReference type="EMBL" id="CAG4966495.1"/>
    </source>
</evidence>
<comment type="caution">
    <text evidence="1">The sequence shown here is derived from an EMBL/GenBank/DDBJ whole genome shotgun (WGS) entry which is preliminary data.</text>
</comment>
<keyword evidence="2" id="KW-1185">Reference proteome</keyword>
<organism evidence="1 2">
    <name type="scientific">Parnassius apollo</name>
    <name type="common">Apollo butterfly</name>
    <name type="synonym">Papilio apollo</name>
    <dbReference type="NCBI Taxonomy" id="110799"/>
    <lineage>
        <taxon>Eukaryota</taxon>
        <taxon>Metazoa</taxon>
        <taxon>Ecdysozoa</taxon>
        <taxon>Arthropoda</taxon>
        <taxon>Hexapoda</taxon>
        <taxon>Insecta</taxon>
        <taxon>Pterygota</taxon>
        <taxon>Neoptera</taxon>
        <taxon>Endopterygota</taxon>
        <taxon>Lepidoptera</taxon>
        <taxon>Glossata</taxon>
        <taxon>Ditrysia</taxon>
        <taxon>Papilionoidea</taxon>
        <taxon>Papilionidae</taxon>
        <taxon>Parnassiinae</taxon>
        <taxon>Parnassini</taxon>
        <taxon>Parnassius</taxon>
        <taxon>Parnassius</taxon>
    </lineage>
</organism>
<protein>
    <submittedName>
        <fullName evidence="1">(apollo) hypothetical protein</fullName>
    </submittedName>
</protein>
<sequence>MATSTSVRTDIKIANRLPSVVETTHYSTENIPFPAIAICDTEKVYGPNTKNITKLLALGGENINYAAGSDITEALDIVVNTGKFDDNGINTDGYVLMYIFDEKNNITLIDSPITVTTATYFDVTIDIWVMDSSTDVEALSLHNRRCFFKTVSK</sequence>
<evidence type="ECO:0000313" key="2">
    <source>
        <dbReference type="Proteomes" id="UP000691718"/>
    </source>
</evidence>
<dbReference type="Proteomes" id="UP000691718">
    <property type="component" value="Unassembled WGS sequence"/>
</dbReference>